<keyword evidence="1" id="KW-0472">Membrane</keyword>
<organism evidence="2 3">
    <name type="scientific">Cryptomonas paramaecium</name>
    <dbReference type="NCBI Taxonomy" id="2898"/>
    <lineage>
        <taxon>Eukaryota</taxon>
        <taxon>Cryptophyceae</taxon>
        <taxon>Cryptomonadales</taxon>
        <taxon>Cryptomonadaceae</taxon>
        <taxon>Cryptomonas</taxon>
    </lineage>
</organism>
<gene>
    <name evidence="2" type="ORF">CPARA_1gp147</name>
</gene>
<accession>F2HHK9</accession>
<dbReference type="AlphaFoldDB" id="F2HHK9"/>
<reference evidence="2 3" key="1">
    <citation type="journal article" date="2011" name="Genome Biol. Evol.">
        <title>Complete nucleomorph genome sequence of the nonphotosynthetic alga Cryptomonas paramecium reveals a core nucleomorph gene set.</title>
        <authorList>
            <person name="Tanifuji G."/>
            <person name="Onodera N.T."/>
            <person name="Wheeler T.J."/>
            <person name="Dlutek M."/>
            <person name="Donaher N."/>
            <person name="Archibald J.M."/>
        </authorList>
    </citation>
    <scope>NUCLEOTIDE SEQUENCE [LARGE SCALE GENOMIC DNA]</scope>
    <source>
        <strain evidence="2 3">CCAP977/2A</strain>
    </source>
</reference>
<keyword evidence="2" id="KW-0542">Nucleomorph</keyword>
<sequence length="154" mass="18361">MIYSVFNSFCKTVLQNELRVYNNIQNTLNKFSSANATDVSSNVLASNADISGLKNFILEIFERNVTSSFFSIFYGIVLYLNLKNIEKKKYFYFFGLLYLNFQDKNRFEKIKSREKFYKEECKLDFSINNYTKKNLLVNIFKTKKLFEMYSFFPI</sequence>
<name>F2HHK9_9CRYP</name>
<dbReference type="Proteomes" id="UP000243423">
    <property type="component" value="Nucleomorph 1"/>
</dbReference>
<protein>
    <submittedName>
        <fullName evidence="2">Uncharacterized protein</fullName>
    </submittedName>
</protein>
<geneLocation type="nucleomorph" evidence="2"/>
<keyword evidence="1" id="KW-1133">Transmembrane helix</keyword>
<evidence type="ECO:0000313" key="2">
    <source>
        <dbReference type="EMBL" id="AEA38805.1"/>
    </source>
</evidence>
<feature type="transmembrane region" description="Helical" evidence="1">
    <location>
        <begin position="65"/>
        <end position="82"/>
    </location>
</feature>
<dbReference type="EMBL" id="CP002172">
    <property type="protein sequence ID" value="AEA38805.1"/>
    <property type="molecule type" value="Genomic_DNA"/>
</dbReference>
<evidence type="ECO:0000256" key="1">
    <source>
        <dbReference type="SAM" id="Phobius"/>
    </source>
</evidence>
<evidence type="ECO:0000313" key="3">
    <source>
        <dbReference type="Proteomes" id="UP000243423"/>
    </source>
</evidence>
<keyword evidence="1" id="KW-0812">Transmembrane</keyword>
<dbReference type="GeneID" id="10446961"/>
<proteinExistence type="predicted"/>
<dbReference type="RefSeq" id="XP_003239703.1">
    <property type="nucleotide sequence ID" value="XM_003239655.1"/>
</dbReference>